<proteinExistence type="predicted"/>
<accession>A0A8T0L5J6</accession>
<dbReference type="AlphaFoldDB" id="A0A8T0L5J6"/>
<gene>
    <name evidence="1" type="ORF">HKW66_Vig0060890</name>
</gene>
<dbReference type="Proteomes" id="UP000743370">
    <property type="component" value="Unassembled WGS sequence"/>
</dbReference>
<comment type="caution">
    <text evidence="1">The sequence shown here is derived from an EMBL/GenBank/DDBJ whole genome shotgun (WGS) entry which is preliminary data.</text>
</comment>
<evidence type="ECO:0000313" key="2">
    <source>
        <dbReference type="Proteomes" id="UP000743370"/>
    </source>
</evidence>
<name>A0A8T0L5J6_PHAAN</name>
<sequence>MVSSCPILHLLQTTTSAAHSNSRLYHNAKNYKSANYKPLVLEVVVLQVVRKCFAIKEMKRGASFRGDAHGDAVILELLRYKFRDFTVALTKLAMASYGGVRVCVGGGGTSIAGTTKGVMERDDL</sequence>
<protein>
    <submittedName>
        <fullName evidence="1">Uncharacterized protein</fullName>
    </submittedName>
</protein>
<organism evidence="1 2">
    <name type="scientific">Phaseolus angularis</name>
    <name type="common">Azuki bean</name>
    <name type="synonym">Vigna angularis</name>
    <dbReference type="NCBI Taxonomy" id="3914"/>
    <lineage>
        <taxon>Eukaryota</taxon>
        <taxon>Viridiplantae</taxon>
        <taxon>Streptophyta</taxon>
        <taxon>Embryophyta</taxon>
        <taxon>Tracheophyta</taxon>
        <taxon>Spermatophyta</taxon>
        <taxon>Magnoliopsida</taxon>
        <taxon>eudicotyledons</taxon>
        <taxon>Gunneridae</taxon>
        <taxon>Pentapetalae</taxon>
        <taxon>rosids</taxon>
        <taxon>fabids</taxon>
        <taxon>Fabales</taxon>
        <taxon>Fabaceae</taxon>
        <taxon>Papilionoideae</taxon>
        <taxon>50 kb inversion clade</taxon>
        <taxon>NPAAA clade</taxon>
        <taxon>indigoferoid/millettioid clade</taxon>
        <taxon>Phaseoleae</taxon>
        <taxon>Vigna</taxon>
    </lineage>
</organism>
<dbReference type="EMBL" id="JABFOF010000002">
    <property type="protein sequence ID" value="KAG2406832.1"/>
    <property type="molecule type" value="Genomic_DNA"/>
</dbReference>
<evidence type="ECO:0000313" key="1">
    <source>
        <dbReference type="EMBL" id="KAG2406832.1"/>
    </source>
</evidence>
<reference evidence="1 2" key="1">
    <citation type="submission" date="2020-05" db="EMBL/GenBank/DDBJ databases">
        <title>Vigna angularis (adzuki bean) Var. LongXiaoDou No. 4 denovo assembly.</title>
        <authorList>
            <person name="Xiang H."/>
        </authorList>
    </citation>
    <scope>NUCLEOTIDE SEQUENCE [LARGE SCALE GENOMIC DNA]</scope>
    <source>
        <tissue evidence="1">Leaf</tissue>
    </source>
</reference>